<organism evidence="6 7">
    <name type="scientific">Desulfosarcina ovata subsp. sediminis</name>
    <dbReference type="NCBI Taxonomy" id="885957"/>
    <lineage>
        <taxon>Bacteria</taxon>
        <taxon>Pseudomonadati</taxon>
        <taxon>Thermodesulfobacteriota</taxon>
        <taxon>Desulfobacteria</taxon>
        <taxon>Desulfobacterales</taxon>
        <taxon>Desulfosarcinaceae</taxon>
        <taxon>Desulfosarcina</taxon>
    </lineage>
</organism>
<proteinExistence type="predicted"/>
<protein>
    <submittedName>
        <fullName evidence="6">ABC transporter</fullName>
    </submittedName>
</protein>
<evidence type="ECO:0000256" key="2">
    <source>
        <dbReference type="ARBA" id="ARBA00022741"/>
    </source>
</evidence>
<evidence type="ECO:0000259" key="5">
    <source>
        <dbReference type="PROSITE" id="PS50893"/>
    </source>
</evidence>
<dbReference type="PROSITE" id="PS50893">
    <property type="entry name" value="ABC_TRANSPORTER_2"/>
    <property type="match status" value="1"/>
</dbReference>
<evidence type="ECO:0000313" key="7">
    <source>
        <dbReference type="Proteomes" id="UP000425960"/>
    </source>
</evidence>
<dbReference type="PANTHER" id="PTHR42794">
    <property type="entry name" value="HEMIN IMPORT ATP-BINDING PROTEIN HMUV"/>
    <property type="match status" value="1"/>
</dbReference>
<evidence type="ECO:0000313" key="6">
    <source>
        <dbReference type="EMBL" id="BBO82091.1"/>
    </source>
</evidence>
<dbReference type="EMBL" id="AP021876">
    <property type="protein sequence ID" value="BBO82091.1"/>
    <property type="molecule type" value="Genomic_DNA"/>
</dbReference>
<dbReference type="Proteomes" id="UP000425960">
    <property type="component" value="Chromosome"/>
</dbReference>
<feature type="domain" description="ABC transporter" evidence="5">
    <location>
        <begin position="3"/>
        <end position="239"/>
    </location>
</feature>
<dbReference type="PANTHER" id="PTHR42794:SF2">
    <property type="entry name" value="ABC TRANSPORTER ATP-BINDING PROTEIN"/>
    <property type="match status" value="1"/>
</dbReference>
<accession>A0A5K7ZM67</accession>
<dbReference type="GO" id="GO:0016887">
    <property type="term" value="F:ATP hydrolysis activity"/>
    <property type="evidence" value="ECO:0007669"/>
    <property type="project" value="InterPro"/>
</dbReference>
<evidence type="ECO:0000256" key="3">
    <source>
        <dbReference type="ARBA" id="ARBA00022840"/>
    </source>
</evidence>
<dbReference type="InterPro" id="IPR003593">
    <property type="entry name" value="AAA+_ATPase"/>
</dbReference>
<name>A0A5K7ZM67_9BACT</name>
<dbReference type="InterPro" id="IPR027417">
    <property type="entry name" value="P-loop_NTPase"/>
</dbReference>
<dbReference type="CDD" id="cd03214">
    <property type="entry name" value="ABC_Iron-Siderophores_B12_Hemin"/>
    <property type="match status" value="1"/>
</dbReference>
<dbReference type="RefSeq" id="WP_155322635.1">
    <property type="nucleotide sequence ID" value="NZ_AP021876.1"/>
</dbReference>
<sequence length="275" mass="29887">MSLVCQNLHFAYGGNAVLSAVDLTVEKGAFCVLLGRNGSGKTTLIYCLAGLLHPQRGSVTIDGLDLAGASRTRIARRVSLVPQEHADIFPFRVIDVVVMGRTATFRFAQRPGPEDYAAARQVLVDLDAESLAERNFNRISGGERRIALLARAILQADGTLLLDEPTNHLDFNNKYRLLEKIKGLCREKGTRVVASLHDPNLAARFADQVVMLSGGRILTSGDSGTVMTETWVSRLYQTPTRRVETDDGASLFVPCPSGEGEIGPQPEGLQGPRWS</sequence>
<dbReference type="Pfam" id="PF00005">
    <property type="entry name" value="ABC_tran"/>
    <property type="match status" value="1"/>
</dbReference>
<keyword evidence="1" id="KW-0813">Transport</keyword>
<dbReference type="SUPFAM" id="SSF52540">
    <property type="entry name" value="P-loop containing nucleoside triphosphate hydrolases"/>
    <property type="match status" value="1"/>
</dbReference>
<feature type="region of interest" description="Disordered" evidence="4">
    <location>
        <begin position="256"/>
        <end position="275"/>
    </location>
</feature>
<dbReference type="InterPro" id="IPR003439">
    <property type="entry name" value="ABC_transporter-like_ATP-bd"/>
</dbReference>
<keyword evidence="2" id="KW-0547">Nucleotide-binding</keyword>
<dbReference type="KEGG" id="dov:DSCO28_26570"/>
<evidence type="ECO:0000256" key="4">
    <source>
        <dbReference type="SAM" id="MobiDB-lite"/>
    </source>
</evidence>
<gene>
    <name evidence="6" type="ORF">DSCO28_26570</name>
</gene>
<dbReference type="GO" id="GO:0005524">
    <property type="term" value="F:ATP binding"/>
    <property type="evidence" value="ECO:0007669"/>
    <property type="project" value="UniProtKB-KW"/>
</dbReference>
<dbReference type="FunFam" id="3.40.50.300:FF:000134">
    <property type="entry name" value="Iron-enterobactin ABC transporter ATP-binding protein"/>
    <property type="match status" value="1"/>
</dbReference>
<dbReference type="SMART" id="SM00382">
    <property type="entry name" value="AAA"/>
    <property type="match status" value="1"/>
</dbReference>
<dbReference type="AlphaFoldDB" id="A0A5K7ZM67"/>
<dbReference type="Gene3D" id="3.40.50.300">
    <property type="entry name" value="P-loop containing nucleotide triphosphate hydrolases"/>
    <property type="match status" value="1"/>
</dbReference>
<keyword evidence="3" id="KW-0067">ATP-binding</keyword>
<reference evidence="6 7" key="1">
    <citation type="submission" date="2019-11" db="EMBL/GenBank/DDBJ databases">
        <title>Comparative genomics of hydrocarbon-degrading Desulfosarcina strains.</title>
        <authorList>
            <person name="Watanabe M."/>
            <person name="Kojima H."/>
            <person name="Fukui M."/>
        </authorList>
    </citation>
    <scope>NUCLEOTIDE SEQUENCE [LARGE SCALE GENOMIC DNA]</scope>
    <source>
        <strain evidence="6 7">28bB2T</strain>
    </source>
</reference>
<evidence type="ECO:0000256" key="1">
    <source>
        <dbReference type="ARBA" id="ARBA00022448"/>
    </source>
</evidence>